<evidence type="ECO:0000256" key="4">
    <source>
        <dbReference type="SAM" id="MobiDB-lite"/>
    </source>
</evidence>
<accession>A0A328VCZ1</accession>
<dbReference type="EMBL" id="MCIF01000002">
    <property type="protein sequence ID" value="RAQ95467.1"/>
    <property type="molecule type" value="Genomic_DNA"/>
</dbReference>
<dbReference type="PANTHER" id="PTHR23073">
    <property type="entry name" value="26S PROTEASOME REGULATORY SUBUNIT"/>
    <property type="match status" value="1"/>
</dbReference>
<dbReference type="InterPro" id="IPR003593">
    <property type="entry name" value="AAA+_ATPase"/>
</dbReference>
<dbReference type="Pfam" id="PF00004">
    <property type="entry name" value="AAA"/>
    <property type="match status" value="1"/>
</dbReference>
<dbReference type="Proteomes" id="UP000248706">
    <property type="component" value="Unassembled WGS sequence"/>
</dbReference>
<dbReference type="GO" id="GO:0005524">
    <property type="term" value="F:ATP binding"/>
    <property type="evidence" value="ECO:0007669"/>
    <property type="project" value="UniProtKB-KW"/>
</dbReference>
<feature type="compositionally biased region" description="Basic and acidic residues" evidence="4">
    <location>
        <begin position="1"/>
        <end position="10"/>
    </location>
</feature>
<dbReference type="Gene3D" id="3.40.50.300">
    <property type="entry name" value="P-loop containing nucleotide triphosphate hydrolases"/>
    <property type="match status" value="1"/>
</dbReference>
<keyword evidence="7" id="KW-1185">Reference proteome</keyword>
<gene>
    <name evidence="6" type="ORF">A4R35_07960</name>
</gene>
<proteinExistence type="inferred from homology"/>
<comment type="similarity">
    <text evidence="1">Belongs to the AAA ATPase family.</text>
</comment>
<dbReference type="InterPro" id="IPR027417">
    <property type="entry name" value="P-loop_NTPase"/>
</dbReference>
<evidence type="ECO:0000256" key="1">
    <source>
        <dbReference type="ARBA" id="ARBA00006914"/>
    </source>
</evidence>
<evidence type="ECO:0000313" key="6">
    <source>
        <dbReference type="EMBL" id="RAQ95467.1"/>
    </source>
</evidence>
<dbReference type="SMART" id="SM00382">
    <property type="entry name" value="AAA"/>
    <property type="match status" value="1"/>
</dbReference>
<feature type="region of interest" description="Disordered" evidence="4">
    <location>
        <begin position="478"/>
        <end position="497"/>
    </location>
</feature>
<dbReference type="AlphaFoldDB" id="A0A328VCZ1"/>
<reference evidence="6 7" key="1">
    <citation type="submission" date="2016-08" db="EMBL/GenBank/DDBJ databases">
        <title>Analysis of Carbohydrate Active Enzymes in Thermogemmatispora T81 Reveals Carbohydrate Degradation Ability.</title>
        <authorList>
            <person name="Tomazini A."/>
            <person name="Lal S."/>
            <person name="Stott M."/>
            <person name="Henrissat B."/>
            <person name="Polikarpov I."/>
            <person name="Sparling R."/>
            <person name="Levin D.B."/>
        </authorList>
    </citation>
    <scope>NUCLEOTIDE SEQUENCE [LARGE SCALE GENOMIC DNA]</scope>
    <source>
        <strain evidence="6 7">T81</strain>
    </source>
</reference>
<keyword evidence="3" id="KW-0067">ATP-binding</keyword>
<dbReference type="InterPro" id="IPR050221">
    <property type="entry name" value="26S_Proteasome_ATPase"/>
</dbReference>
<sequence>MAEDAMKEQEWLYPGESLSESQDHRPSDGPALSWRRELKSKEIAVLGLEKLWRQLNLTGPMLIFHSPFVSTSSFLLYFEHHPLLLDRLVAAGQRRKRPRFGQLSGWRSLPAPDLAWGLTVSARAECLFKSDLTHRAELGDRGTQPASLYGWKLYQFASGWTALSVYYTEEDYDNVAFTAVPQGRQDEWLAFLDLLVETYKQHLHQHGRGSIEIVGTATKPRDLITVIRQASWNDVVLPEATRALVEAQRRIFDPAILRHYAALRVPRLRKVLLVGPPGTGKTTLLKAEGAYHARRGGRVLYVTPSTSNYDGGSSWNMLSTALQTAADSRLPTLVLVEDFEAFVSDPKEQQIILNTLDGVATPDNPAGTLLLATSNNPEQIDPRIRDRPGRIDALIELRPVQDEQLAVRFLQHLLGAGYREEEHAPVASQLLGQPGSHLREVCLTAALHALDENRTAVLAKDLLWAHEVILNGRAAAAQSERFAPPPPRRRGSYFGKR</sequence>
<feature type="domain" description="AAA+ ATPase" evidence="5">
    <location>
        <begin position="267"/>
        <end position="401"/>
    </location>
</feature>
<protein>
    <recommendedName>
        <fullName evidence="5">AAA+ ATPase domain-containing protein</fullName>
    </recommendedName>
</protein>
<name>A0A328VCZ1_9CHLR</name>
<dbReference type="SUPFAM" id="SSF52540">
    <property type="entry name" value="P-loop containing nucleoside triphosphate hydrolases"/>
    <property type="match status" value="1"/>
</dbReference>
<comment type="caution">
    <text evidence="6">The sequence shown here is derived from an EMBL/GenBank/DDBJ whole genome shotgun (WGS) entry which is preliminary data.</text>
</comment>
<dbReference type="InterPro" id="IPR003959">
    <property type="entry name" value="ATPase_AAA_core"/>
</dbReference>
<organism evidence="6 7">
    <name type="scientific">Thermogemmatispora tikiterensis</name>
    <dbReference type="NCBI Taxonomy" id="1825093"/>
    <lineage>
        <taxon>Bacteria</taxon>
        <taxon>Bacillati</taxon>
        <taxon>Chloroflexota</taxon>
        <taxon>Ktedonobacteria</taxon>
        <taxon>Thermogemmatisporales</taxon>
        <taxon>Thermogemmatisporaceae</taxon>
        <taxon>Thermogemmatispora</taxon>
    </lineage>
</organism>
<evidence type="ECO:0000313" key="7">
    <source>
        <dbReference type="Proteomes" id="UP000248706"/>
    </source>
</evidence>
<dbReference type="GO" id="GO:0016887">
    <property type="term" value="F:ATP hydrolysis activity"/>
    <property type="evidence" value="ECO:0007669"/>
    <property type="project" value="InterPro"/>
</dbReference>
<evidence type="ECO:0000259" key="5">
    <source>
        <dbReference type="SMART" id="SM00382"/>
    </source>
</evidence>
<feature type="compositionally biased region" description="Basic residues" evidence="4">
    <location>
        <begin position="487"/>
        <end position="497"/>
    </location>
</feature>
<keyword evidence="2" id="KW-0547">Nucleotide-binding</keyword>
<evidence type="ECO:0000256" key="2">
    <source>
        <dbReference type="ARBA" id="ARBA00022741"/>
    </source>
</evidence>
<evidence type="ECO:0000256" key="3">
    <source>
        <dbReference type="ARBA" id="ARBA00022840"/>
    </source>
</evidence>
<feature type="region of interest" description="Disordered" evidence="4">
    <location>
        <begin position="1"/>
        <end position="31"/>
    </location>
</feature>